<dbReference type="PANTHER" id="PTHR38445">
    <property type="entry name" value="HTH-TYPE TRANSCRIPTIONAL REPRESSOR YTRA"/>
    <property type="match status" value="1"/>
</dbReference>
<evidence type="ECO:0000256" key="2">
    <source>
        <dbReference type="ARBA" id="ARBA00023125"/>
    </source>
</evidence>
<evidence type="ECO:0000313" key="6">
    <source>
        <dbReference type="Proteomes" id="UP000662814"/>
    </source>
</evidence>
<evidence type="ECO:0000256" key="1">
    <source>
        <dbReference type="ARBA" id="ARBA00023015"/>
    </source>
</evidence>
<dbReference type="InterPro" id="IPR000524">
    <property type="entry name" value="Tscrpt_reg_HTH_GntR"/>
</dbReference>
<gene>
    <name evidence="5" type="ORF">HCR76_01860</name>
</gene>
<dbReference type="Pfam" id="PF00392">
    <property type="entry name" value="GntR"/>
    <property type="match status" value="1"/>
</dbReference>
<dbReference type="Proteomes" id="UP000662814">
    <property type="component" value="Chromosome"/>
</dbReference>
<dbReference type="Gene3D" id="1.10.10.10">
    <property type="entry name" value="Winged helix-like DNA-binding domain superfamily/Winged helix DNA-binding domain"/>
    <property type="match status" value="1"/>
</dbReference>
<name>A0ABX6YP22_9MICO</name>
<accession>A0ABX6YP22</accession>
<dbReference type="CDD" id="cd07377">
    <property type="entry name" value="WHTH_GntR"/>
    <property type="match status" value="1"/>
</dbReference>
<dbReference type="EMBL" id="CP061169">
    <property type="protein sequence ID" value="QPZ40126.1"/>
    <property type="molecule type" value="Genomic_DNA"/>
</dbReference>
<protein>
    <submittedName>
        <fullName evidence="5">GntR family transcriptional regulator</fullName>
    </submittedName>
</protein>
<organism evidence="5 6">
    <name type="scientific">Paramicrobacterium chengjingii</name>
    <dbReference type="NCBI Taxonomy" id="2769067"/>
    <lineage>
        <taxon>Bacteria</taxon>
        <taxon>Bacillati</taxon>
        <taxon>Actinomycetota</taxon>
        <taxon>Actinomycetes</taxon>
        <taxon>Micrococcales</taxon>
        <taxon>Microbacteriaceae</taxon>
        <taxon>Paramicrobacterium</taxon>
    </lineage>
</organism>
<dbReference type="SMART" id="SM00345">
    <property type="entry name" value="HTH_GNTR"/>
    <property type="match status" value="1"/>
</dbReference>
<keyword evidence="1" id="KW-0805">Transcription regulation</keyword>
<reference evidence="5 6" key="1">
    <citation type="submission" date="2020-12" db="EMBL/GenBank/DDBJ databases">
        <title>Microbacterium sp. HY060.</title>
        <authorList>
            <person name="Zhou J."/>
        </authorList>
    </citation>
    <scope>NUCLEOTIDE SEQUENCE [LARGE SCALE GENOMIC DNA]</scope>
    <source>
        <strain evidence="5 6">HY60</strain>
    </source>
</reference>
<feature type="domain" description="HTH gntR-type" evidence="4">
    <location>
        <begin position="7"/>
        <end position="75"/>
    </location>
</feature>
<evidence type="ECO:0000259" key="4">
    <source>
        <dbReference type="PROSITE" id="PS50949"/>
    </source>
</evidence>
<dbReference type="PANTHER" id="PTHR38445:SF9">
    <property type="entry name" value="HTH-TYPE TRANSCRIPTIONAL REPRESSOR YTRA"/>
    <property type="match status" value="1"/>
</dbReference>
<evidence type="ECO:0000256" key="3">
    <source>
        <dbReference type="ARBA" id="ARBA00023163"/>
    </source>
</evidence>
<keyword evidence="2" id="KW-0238">DNA-binding</keyword>
<keyword evidence="6" id="KW-1185">Reference proteome</keyword>
<dbReference type="InterPro" id="IPR036390">
    <property type="entry name" value="WH_DNA-bd_sf"/>
</dbReference>
<proteinExistence type="predicted"/>
<evidence type="ECO:0000313" key="5">
    <source>
        <dbReference type="EMBL" id="QPZ40126.1"/>
    </source>
</evidence>
<dbReference type="PROSITE" id="PS50949">
    <property type="entry name" value="HTH_GNTR"/>
    <property type="match status" value="1"/>
</dbReference>
<dbReference type="SUPFAM" id="SSF46785">
    <property type="entry name" value="Winged helix' DNA-binding domain"/>
    <property type="match status" value="1"/>
</dbReference>
<keyword evidence="3" id="KW-0804">Transcription</keyword>
<dbReference type="InterPro" id="IPR036388">
    <property type="entry name" value="WH-like_DNA-bd_sf"/>
</dbReference>
<sequence>MDAELGEPAFEQLRSQLIDAVRNGAVAAGDKLPTVRGLATELHLAANTVAKAYRALEEDGLIETRGRSGSFVSAQGDATQQRLQRAASDYAALARELKVDAASALDYTRSALGIRP</sequence>